<evidence type="ECO:0000256" key="4">
    <source>
        <dbReference type="ARBA" id="ARBA00022989"/>
    </source>
</evidence>
<dbReference type="SUPFAM" id="SSF103473">
    <property type="entry name" value="MFS general substrate transporter"/>
    <property type="match status" value="1"/>
</dbReference>
<feature type="transmembrane region" description="Helical" evidence="7">
    <location>
        <begin position="356"/>
        <end position="375"/>
    </location>
</feature>
<keyword evidence="4 7" id="KW-1133">Transmembrane helix</keyword>
<feature type="region of interest" description="Disordered" evidence="6">
    <location>
        <begin position="1"/>
        <end position="38"/>
    </location>
</feature>
<comment type="subcellular location">
    <subcellularLocation>
        <location evidence="1">Membrane</location>
        <topology evidence="1">Multi-pass membrane protein</topology>
    </subcellularLocation>
</comment>
<feature type="transmembrane region" description="Helical" evidence="7">
    <location>
        <begin position="140"/>
        <end position="160"/>
    </location>
</feature>
<evidence type="ECO:0000256" key="1">
    <source>
        <dbReference type="ARBA" id="ARBA00004141"/>
    </source>
</evidence>
<accession>A0A086SZ55</accession>
<feature type="transmembrane region" description="Helical" evidence="7">
    <location>
        <begin position="172"/>
        <end position="193"/>
    </location>
</feature>
<organism evidence="9 10">
    <name type="scientific">Hapsidospora chrysogenum (strain ATCC 11550 / CBS 779.69 / DSM 880 / IAM 14645 / JCM 23072 / IMI 49137)</name>
    <name type="common">Acremonium chrysogenum</name>
    <dbReference type="NCBI Taxonomy" id="857340"/>
    <lineage>
        <taxon>Eukaryota</taxon>
        <taxon>Fungi</taxon>
        <taxon>Dikarya</taxon>
        <taxon>Ascomycota</taxon>
        <taxon>Pezizomycotina</taxon>
        <taxon>Sordariomycetes</taxon>
        <taxon>Hypocreomycetidae</taxon>
        <taxon>Hypocreales</taxon>
        <taxon>Bionectriaceae</taxon>
        <taxon>Hapsidospora</taxon>
    </lineage>
</organism>
<keyword evidence="2" id="KW-0813">Transport</keyword>
<keyword evidence="3 7" id="KW-0812">Transmembrane</keyword>
<dbReference type="GO" id="GO:0005886">
    <property type="term" value="C:plasma membrane"/>
    <property type="evidence" value="ECO:0007669"/>
    <property type="project" value="TreeGrafter"/>
</dbReference>
<dbReference type="PANTHER" id="PTHR23501">
    <property type="entry name" value="MAJOR FACILITATOR SUPERFAMILY"/>
    <property type="match status" value="1"/>
</dbReference>
<feature type="transmembrane region" description="Helical" evidence="7">
    <location>
        <begin position="245"/>
        <end position="266"/>
    </location>
</feature>
<feature type="transmembrane region" description="Helical" evidence="7">
    <location>
        <begin position="539"/>
        <end position="557"/>
    </location>
</feature>
<evidence type="ECO:0000259" key="8">
    <source>
        <dbReference type="PROSITE" id="PS50850"/>
    </source>
</evidence>
<gene>
    <name evidence="9" type="ORF">ACRE_068710</name>
</gene>
<comment type="caution">
    <text evidence="9">The sequence shown here is derived from an EMBL/GenBank/DDBJ whole genome shotgun (WGS) entry which is preliminary data.</text>
</comment>
<evidence type="ECO:0000256" key="3">
    <source>
        <dbReference type="ARBA" id="ARBA00022692"/>
    </source>
</evidence>
<dbReference type="InterPro" id="IPR010573">
    <property type="entry name" value="MFS_Str1/Tri12-like"/>
</dbReference>
<dbReference type="Proteomes" id="UP000029964">
    <property type="component" value="Unassembled WGS sequence"/>
</dbReference>
<feature type="transmembrane region" description="Helical" evidence="7">
    <location>
        <begin position="114"/>
        <end position="134"/>
    </location>
</feature>
<feature type="transmembrane region" description="Helical" evidence="7">
    <location>
        <begin position="272"/>
        <end position="291"/>
    </location>
</feature>
<feature type="transmembrane region" description="Helical" evidence="7">
    <location>
        <begin position="205"/>
        <end position="225"/>
    </location>
</feature>
<dbReference type="PROSITE" id="PS50850">
    <property type="entry name" value="MFS"/>
    <property type="match status" value="1"/>
</dbReference>
<dbReference type="HOGENOM" id="CLU_000960_25_2_1"/>
<feature type="transmembrane region" description="Helical" evidence="7">
    <location>
        <begin position="47"/>
        <end position="64"/>
    </location>
</feature>
<dbReference type="GO" id="GO:0022857">
    <property type="term" value="F:transmembrane transporter activity"/>
    <property type="evidence" value="ECO:0007669"/>
    <property type="project" value="InterPro"/>
</dbReference>
<dbReference type="AlphaFoldDB" id="A0A086SZ55"/>
<evidence type="ECO:0000313" key="9">
    <source>
        <dbReference type="EMBL" id="KFH42387.1"/>
    </source>
</evidence>
<evidence type="ECO:0000256" key="5">
    <source>
        <dbReference type="ARBA" id="ARBA00023136"/>
    </source>
</evidence>
<keyword evidence="10" id="KW-1185">Reference proteome</keyword>
<feature type="domain" description="Major facilitator superfamily (MFS) profile" evidence="8">
    <location>
        <begin position="43"/>
        <end position="562"/>
    </location>
</feature>
<name>A0A086SZ55_HAPC1</name>
<proteinExistence type="predicted"/>
<dbReference type="InterPro" id="IPR020846">
    <property type="entry name" value="MFS_dom"/>
</dbReference>
<feature type="transmembrane region" description="Helical" evidence="7">
    <location>
        <begin position="409"/>
        <end position="430"/>
    </location>
</feature>
<evidence type="ECO:0000256" key="2">
    <source>
        <dbReference type="ARBA" id="ARBA00022448"/>
    </source>
</evidence>
<feature type="transmembrane region" description="Helical" evidence="7">
    <location>
        <begin position="382"/>
        <end position="403"/>
    </location>
</feature>
<feature type="transmembrane region" description="Helical" evidence="7">
    <location>
        <begin position="315"/>
        <end position="336"/>
    </location>
</feature>
<feature type="transmembrane region" description="Helical" evidence="7">
    <location>
        <begin position="84"/>
        <end position="105"/>
    </location>
</feature>
<keyword evidence="5 7" id="KW-0472">Membrane</keyword>
<dbReference type="EMBL" id="JPKY01000095">
    <property type="protein sequence ID" value="KFH42387.1"/>
    <property type="molecule type" value="Genomic_DNA"/>
</dbReference>
<evidence type="ECO:0000256" key="6">
    <source>
        <dbReference type="SAM" id="MobiDB-lite"/>
    </source>
</evidence>
<dbReference type="PANTHER" id="PTHR23501:SF195">
    <property type="entry name" value="PEP5"/>
    <property type="match status" value="1"/>
</dbReference>
<dbReference type="InterPro" id="IPR036259">
    <property type="entry name" value="MFS_trans_sf"/>
</dbReference>
<protein>
    <recommendedName>
        <fullName evidence="8">Major facilitator superfamily (MFS) profile domain-containing protein</fullName>
    </recommendedName>
</protein>
<dbReference type="Gene3D" id="1.20.1250.20">
    <property type="entry name" value="MFS general substrate transporter like domains"/>
    <property type="match status" value="2"/>
</dbReference>
<evidence type="ECO:0000256" key="7">
    <source>
        <dbReference type="SAM" id="Phobius"/>
    </source>
</evidence>
<feature type="compositionally biased region" description="Polar residues" evidence="6">
    <location>
        <begin position="23"/>
        <end position="34"/>
    </location>
</feature>
<dbReference type="OrthoDB" id="4161376at2759"/>
<evidence type="ECO:0000313" key="10">
    <source>
        <dbReference type="Proteomes" id="UP000029964"/>
    </source>
</evidence>
<dbReference type="Pfam" id="PF06609">
    <property type="entry name" value="TRI12"/>
    <property type="match status" value="1"/>
</dbReference>
<sequence>MSDQKDVVGEPAQVEMVEEKTPGDSSPSADNAISEQGDREERVTAKAWLCIFFLTLSFGAPFWATPTTAAISSQLLGQFGQSELSAWVVPCITTVATVTILLFAANSDLFGRRWFLIVSCVVGAVGYIICAVATSNVMLIAGLSLNGCASGISGIALIAVPELIPNKYRHIGIVIADGLVYIFIVIGPVIGRYSIIGDGEKWRHLYWAGFALEAFTGIGLFVFYFPPSHPRGIPFKTALKGLDWIGGALFTVGAVLVLVAIVYTSYLPATDPKVLVCLCVGLAVIIVFALWERFAKIDFPLCPNEIFVSHNGREFAVPFCLTFIVVGFFYGAAIIYPSMLNYFYIDENTPTSEQLLLTLPTNLGLVLGSVALTVFGGKIRRWNWSMTASMVSLCLWGSLLALITPHNKALMITFATLCQFSYGWAAYLSVTYTQLGVPQHMLGLSGGLAGTARYAGGAVASACYSTAISNGMAKKLVELVPKAAIRTGVPADIMDSVIAAASSGATTTALKEIPGLTDTMVDALRLAFKESAAFGLRNASLASMAFGIVGIILCLFLEDIEPKMTPKIETFLMNDALADKNKYQ</sequence>
<reference evidence="10" key="1">
    <citation type="journal article" date="2014" name="Genome Announc.">
        <title>Genome sequence and annotation of Acremonium chrysogenum, producer of the beta-lactam antibiotic cephalosporin C.</title>
        <authorList>
            <person name="Terfehr D."/>
            <person name="Dahlmann T.A."/>
            <person name="Specht T."/>
            <person name="Zadra I."/>
            <person name="Kuernsteiner H."/>
            <person name="Kueck U."/>
        </authorList>
    </citation>
    <scope>NUCLEOTIDE SEQUENCE [LARGE SCALE GENOMIC DNA]</scope>
    <source>
        <strain evidence="10">ATCC 11550 / CBS 779.69 / DSM 880 / IAM 14645 / JCM 23072 / IMI 49137</strain>
    </source>
</reference>